<keyword evidence="2" id="KW-1185">Reference proteome</keyword>
<evidence type="ECO:0000313" key="1">
    <source>
        <dbReference type="EMBL" id="MEK8033902.1"/>
    </source>
</evidence>
<accession>A0ABU9BYN0</accession>
<dbReference type="Gene3D" id="3.10.450.50">
    <property type="match status" value="1"/>
</dbReference>
<name>A0ABU9BYN0_9BURK</name>
<proteinExistence type="predicted"/>
<dbReference type="PANTHER" id="PTHR31757">
    <property type="entry name" value="SLL0781 PROTEIN"/>
    <property type="match status" value="1"/>
</dbReference>
<protein>
    <submittedName>
        <fullName evidence="1">Nuclear transport factor 2 family protein</fullName>
    </submittedName>
</protein>
<gene>
    <name evidence="1" type="ORF">AACH06_24010</name>
</gene>
<reference evidence="1 2" key="1">
    <citation type="submission" date="2024-04" db="EMBL/GenBank/DDBJ databases">
        <title>Novel species of the genus Ideonella isolated from streams.</title>
        <authorList>
            <person name="Lu H."/>
        </authorList>
    </citation>
    <scope>NUCLEOTIDE SEQUENCE [LARGE SCALE GENOMIC DNA]</scope>
    <source>
        <strain evidence="1 2">DXS29W</strain>
    </source>
</reference>
<dbReference type="Proteomes" id="UP001371218">
    <property type="component" value="Unassembled WGS sequence"/>
</dbReference>
<sequence length="159" mass="18850">MTDLEPLRSPCPPFDEAAAIKKVRAAEDAWNARDPERVSLAYSPDSVWRNRAEFLQGRAAIVQFLQRKWARELDYRLIKELWAFGDHRIAVRFAYEWRDDSGHWYRSYGNENWEFDERGYMKRRIASINDLPIADTDRKFHWPSGRRPDEHPGLTELGL</sequence>
<dbReference type="Pfam" id="PF07080">
    <property type="entry name" value="DUF1348"/>
    <property type="match status" value="1"/>
</dbReference>
<dbReference type="SUPFAM" id="SSF54427">
    <property type="entry name" value="NTF2-like"/>
    <property type="match status" value="1"/>
</dbReference>
<organism evidence="1 2">
    <name type="scientific">Ideonella lacteola</name>
    <dbReference type="NCBI Taxonomy" id="2984193"/>
    <lineage>
        <taxon>Bacteria</taxon>
        <taxon>Pseudomonadati</taxon>
        <taxon>Pseudomonadota</taxon>
        <taxon>Betaproteobacteria</taxon>
        <taxon>Burkholderiales</taxon>
        <taxon>Sphaerotilaceae</taxon>
        <taxon>Ideonella</taxon>
    </lineage>
</organism>
<dbReference type="PANTHER" id="PTHR31757:SF0">
    <property type="entry name" value="SLL0781 PROTEIN"/>
    <property type="match status" value="1"/>
</dbReference>
<dbReference type="InterPro" id="IPR009783">
    <property type="entry name" value="DUF1348"/>
</dbReference>
<dbReference type="EMBL" id="JBBUTG010000022">
    <property type="protein sequence ID" value="MEK8033902.1"/>
    <property type="molecule type" value="Genomic_DNA"/>
</dbReference>
<comment type="caution">
    <text evidence="1">The sequence shown here is derived from an EMBL/GenBank/DDBJ whole genome shotgun (WGS) entry which is preliminary data.</text>
</comment>
<dbReference type="RefSeq" id="WP_341428328.1">
    <property type="nucleotide sequence ID" value="NZ_JBBUTG010000022.1"/>
</dbReference>
<dbReference type="InterPro" id="IPR032710">
    <property type="entry name" value="NTF2-like_dom_sf"/>
</dbReference>
<evidence type="ECO:0000313" key="2">
    <source>
        <dbReference type="Proteomes" id="UP001371218"/>
    </source>
</evidence>